<feature type="transmembrane region" description="Helical" evidence="1">
    <location>
        <begin position="25"/>
        <end position="46"/>
    </location>
</feature>
<dbReference type="Proteomes" id="UP001225644">
    <property type="component" value="Unassembled WGS sequence"/>
</dbReference>
<evidence type="ECO:0000256" key="1">
    <source>
        <dbReference type="SAM" id="Phobius"/>
    </source>
</evidence>
<comment type="caution">
    <text evidence="2">The sequence shown here is derived from an EMBL/GenBank/DDBJ whole genome shotgun (WGS) entry which is preliminary data.</text>
</comment>
<evidence type="ECO:0000313" key="3">
    <source>
        <dbReference type="Proteomes" id="UP001225644"/>
    </source>
</evidence>
<keyword evidence="1" id="KW-0472">Membrane</keyword>
<keyword evidence="3" id="KW-1185">Reference proteome</keyword>
<name>A0ABU0B0N1_9FIRM</name>
<keyword evidence="1" id="KW-0812">Transmembrane</keyword>
<reference evidence="2 3" key="1">
    <citation type="submission" date="2023-07" db="EMBL/GenBank/DDBJ databases">
        <title>Genomic Encyclopedia of Type Strains, Phase IV (KMG-IV): sequencing the most valuable type-strain genomes for metagenomic binning, comparative biology and taxonomic classification.</title>
        <authorList>
            <person name="Goeker M."/>
        </authorList>
    </citation>
    <scope>NUCLEOTIDE SEQUENCE [LARGE SCALE GENOMIC DNA]</scope>
    <source>
        <strain evidence="2 3">DSM 12396</strain>
    </source>
</reference>
<dbReference type="EMBL" id="JAUSUX010000005">
    <property type="protein sequence ID" value="MDQ0285834.1"/>
    <property type="molecule type" value="Genomic_DNA"/>
</dbReference>
<accession>A0ABU0B0N1</accession>
<protein>
    <submittedName>
        <fullName evidence="2">Uncharacterized protein</fullName>
    </submittedName>
</protein>
<proteinExistence type="predicted"/>
<dbReference type="RefSeq" id="WP_307400256.1">
    <property type="nucleotide sequence ID" value="NZ_JAUSUX010000005.1"/>
</dbReference>
<sequence>MQVYLSPMLVAGGGKKGKINESRRFALLFFFPNRLPVWTVFFHFIFFQAAPPVGMT</sequence>
<keyword evidence="1" id="KW-1133">Transmembrane helix</keyword>
<organism evidence="2 3">
    <name type="scientific">Desulfofundulus luciae</name>
    <dbReference type="NCBI Taxonomy" id="74702"/>
    <lineage>
        <taxon>Bacteria</taxon>
        <taxon>Bacillati</taxon>
        <taxon>Bacillota</taxon>
        <taxon>Clostridia</taxon>
        <taxon>Eubacteriales</taxon>
        <taxon>Peptococcaceae</taxon>
        <taxon>Desulfofundulus</taxon>
    </lineage>
</organism>
<evidence type="ECO:0000313" key="2">
    <source>
        <dbReference type="EMBL" id="MDQ0285834.1"/>
    </source>
</evidence>
<gene>
    <name evidence="2" type="ORF">J2Z49_000939</name>
</gene>